<protein>
    <submittedName>
        <fullName evidence="3">Uncharacterized protein</fullName>
    </submittedName>
</protein>
<organism evidence="3 4">
    <name type="scientific">Tribonema minus</name>
    <dbReference type="NCBI Taxonomy" id="303371"/>
    <lineage>
        <taxon>Eukaryota</taxon>
        <taxon>Sar</taxon>
        <taxon>Stramenopiles</taxon>
        <taxon>Ochrophyta</taxon>
        <taxon>PX clade</taxon>
        <taxon>Xanthophyceae</taxon>
        <taxon>Tribonematales</taxon>
        <taxon>Tribonemataceae</taxon>
        <taxon>Tribonema</taxon>
    </lineage>
</organism>
<sequence>MRDKLHGVMHDTSIDKTAYRLPRDADYLTKGALYGKALSSSAPEQMVFERKYWLMRTSAAEGGDSMVAILQAVGAGLSISAVFAGVVAIMRKFISLAEEEEEQLYGTKLEVDATELEPDEVVQLSGLEDDDGQSDEGSDARPPLPESPQAPPGGADDDDDLL</sequence>
<dbReference type="AlphaFoldDB" id="A0A836CLF4"/>
<name>A0A836CLF4_9STRA</name>
<feature type="compositionally biased region" description="Acidic residues" evidence="1">
    <location>
        <begin position="127"/>
        <end position="137"/>
    </location>
</feature>
<comment type="caution">
    <text evidence="3">The sequence shown here is derived from an EMBL/GenBank/DDBJ whole genome shotgun (WGS) entry which is preliminary data.</text>
</comment>
<dbReference type="Proteomes" id="UP000664859">
    <property type="component" value="Unassembled WGS sequence"/>
</dbReference>
<evidence type="ECO:0000313" key="3">
    <source>
        <dbReference type="EMBL" id="KAG5187676.1"/>
    </source>
</evidence>
<keyword evidence="2" id="KW-1133">Transmembrane helix</keyword>
<feature type="compositionally biased region" description="Pro residues" evidence="1">
    <location>
        <begin position="142"/>
        <end position="151"/>
    </location>
</feature>
<proteinExistence type="predicted"/>
<evidence type="ECO:0000256" key="2">
    <source>
        <dbReference type="SAM" id="Phobius"/>
    </source>
</evidence>
<dbReference type="EMBL" id="JAFCMP010000085">
    <property type="protein sequence ID" value="KAG5187676.1"/>
    <property type="molecule type" value="Genomic_DNA"/>
</dbReference>
<keyword evidence="2" id="KW-0472">Membrane</keyword>
<keyword evidence="2" id="KW-0812">Transmembrane</keyword>
<evidence type="ECO:0000313" key="4">
    <source>
        <dbReference type="Proteomes" id="UP000664859"/>
    </source>
</evidence>
<reference evidence="3" key="1">
    <citation type="submission" date="2021-02" db="EMBL/GenBank/DDBJ databases">
        <title>First Annotated Genome of the Yellow-green Alga Tribonema minus.</title>
        <authorList>
            <person name="Mahan K.M."/>
        </authorList>
    </citation>
    <scope>NUCLEOTIDE SEQUENCE</scope>
    <source>
        <strain evidence="3">UTEX B ZZ1240</strain>
    </source>
</reference>
<gene>
    <name evidence="3" type="ORF">JKP88DRAFT_235014</name>
</gene>
<evidence type="ECO:0000256" key="1">
    <source>
        <dbReference type="SAM" id="MobiDB-lite"/>
    </source>
</evidence>
<feature type="region of interest" description="Disordered" evidence="1">
    <location>
        <begin position="109"/>
        <end position="162"/>
    </location>
</feature>
<keyword evidence="4" id="KW-1185">Reference proteome</keyword>
<feature type="transmembrane region" description="Helical" evidence="2">
    <location>
        <begin position="68"/>
        <end position="90"/>
    </location>
</feature>
<accession>A0A836CLF4</accession>